<feature type="region of interest" description="Disordered" evidence="1">
    <location>
        <begin position="559"/>
        <end position="580"/>
    </location>
</feature>
<sequence length="613" mass="64688">MEETQALDLPHNVFSGSLEEPENREAGSLEVTYSDERRERHPLYIGQNYVARRSAQSQKDEEKLQSWKRDNPNCEVYGIFLENASVSSPHAVVFIEGRGEFCFVKDRGSKNKTFLEGSTGAMPLNAGDRYSIASGAAVKFGSVSCTIRYASQPAVAPNTVAASDQAGQLAQSVAQAHLTTGASKAERAMSGSEGQQQQQQAHGEHAAAATPAQDAPPGSAQVRSLPPHLHAAKRPPAGPPCKPPPVRARAPPVLIPPPSAWPTAPLPLPSRLSKAPEQPQRPAHVPITINPNAALPQPGQPASSELQHASAWASFQHNAAVSMQKAHSIDTGGSFQAAQPGAKPPSHRRSLDSLSPFASASTEAPNWGEDLPAAPAALPAPAAAAWGSASSADREGSLKNISSISSLCEWGVGRAVARRGSTERLPSLQDWMLPLCISSPGHKPDTIARTCSQDLLCGEAMPRPEQLVQWAHNVGARSAAPVAPVQASHELLERMPNALPEALYADALPLADRNDSASPKRSRGDDSPTAQAAQQQRPKSPRLARSLLTSSFTLGAGASCASRCGRTGSPRSMRPESSSGVGFAEFHRSIDMLWGSSGDGTRHVALPEATTAR</sequence>
<feature type="region of interest" description="Disordered" evidence="1">
    <location>
        <begin position="323"/>
        <end position="373"/>
    </location>
</feature>
<feature type="region of interest" description="Disordered" evidence="1">
    <location>
        <begin position="178"/>
        <end position="308"/>
    </location>
</feature>
<dbReference type="EMBL" id="CAUYUE010000018">
    <property type="protein sequence ID" value="CAK0787989.1"/>
    <property type="molecule type" value="Genomic_DNA"/>
</dbReference>
<evidence type="ECO:0000313" key="4">
    <source>
        <dbReference type="Proteomes" id="UP001314263"/>
    </source>
</evidence>
<dbReference type="SUPFAM" id="SSF49879">
    <property type="entry name" value="SMAD/FHA domain"/>
    <property type="match status" value="1"/>
</dbReference>
<feature type="compositionally biased region" description="Pro residues" evidence="1">
    <location>
        <begin position="236"/>
        <end position="246"/>
    </location>
</feature>
<name>A0AAV1ILI5_9CHLO</name>
<accession>A0AAV1ILI5</accession>
<feature type="region of interest" description="Disordered" evidence="1">
    <location>
        <begin position="1"/>
        <end position="33"/>
    </location>
</feature>
<reference evidence="3 4" key="1">
    <citation type="submission" date="2023-10" db="EMBL/GenBank/DDBJ databases">
        <authorList>
            <person name="Maclean D."/>
            <person name="Macfadyen A."/>
        </authorList>
    </citation>
    <scope>NUCLEOTIDE SEQUENCE [LARGE SCALE GENOMIC DNA]</scope>
</reference>
<organism evidence="3 4">
    <name type="scientific">Coccomyxa viridis</name>
    <dbReference type="NCBI Taxonomy" id="1274662"/>
    <lineage>
        <taxon>Eukaryota</taxon>
        <taxon>Viridiplantae</taxon>
        <taxon>Chlorophyta</taxon>
        <taxon>core chlorophytes</taxon>
        <taxon>Trebouxiophyceae</taxon>
        <taxon>Trebouxiophyceae incertae sedis</taxon>
        <taxon>Coccomyxaceae</taxon>
        <taxon>Coccomyxa</taxon>
    </lineage>
</organism>
<keyword evidence="4" id="KW-1185">Reference proteome</keyword>
<feature type="region of interest" description="Disordered" evidence="1">
    <location>
        <begin position="512"/>
        <end position="543"/>
    </location>
</feature>
<feature type="region of interest" description="Disordered" evidence="1">
    <location>
        <begin position="594"/>
        <end position="613"/>
    </location>
</feature>
<evidence type="ECO:0000313" key="3">
    <source>
        <dbReference type="EMBL" id="CAK0787989.1"/>
    </source>
</evidence>
<dbReference type="Pfam" id="PF00498">
    <property type="entry name" value="FHA"/>
    <property type="match status" value="1"/>
</dbReference>
<dbReference type="InterPro" id="IPR000253">
    <property type="entry name" value="FHA_dom"/>
</dbReference>
<feature type="compositionally biased region" description="Low complexity" evidence="1">
    <location>
        <begin position="193"/>
        <end position="217"/>
    </location>
</feature>
<feature type="compositionally biased region" description="Polar residues" evidence="1">
    <location>
        <begin position="352"/>
        <end position="364"/>
    </location>
</feature>
<protein>
    <recommendedName>
        <fullName evidence="2">FHA domain-containing protein</fullName>
    </recommendedName>
</protein>
<feature type="compositionally biased region" description="Pro residues" evidence="1">
    <location>
        <begin position="253"/>
        <end position="268"/>
    </location>
</feature>
<gene>
    <name evidence="3" type="ORF">CVIRNUC_011211</name>
</gene>
<dbReference type="Proteomes" id="UP001314263">
    <property type="component" value="Unassembled WGS sequence"/>
</dbReference>
<dbReference type="PROSITE" id="PS50006">
    <property type="entry name" value="FHA_DOMAIN"/>
    <property type="match status" value="1"/>
</dbReference>
<dbReference type="AlphaFoldDB" id="A0AAV1ILI5"/>
<proteinExistence type="predicted"/>
<feature type="compositionally biased region" description="Polar residues" evidence="1">
    <location>
        <begin position="528"/>
        <end position="538"/>
    </location>
</feature>
<dbReference type="InterPro" id="IPR008984">
    <property type="entry name" value="SMAD_FHA_dom_sf"/>
</dbReference>
<evidence type="ECO:0000256" key="1">
    <source>
        <dbReference type="SAM" id="MobiDB-lite"/>
    </source>
</evidence>
<feature type="domain" description="FHA" evidence="2">
    <location>
        <begin position="69"/>
        <end position="120"/>
    </location>
</feature>
<comment type="caution">
    <text evidence="3">The sequence shown here is derived from an EMBL/GenBank/DDBJ whole genome shotgun (WGS) entry which is preliminary data.</text>
</comment>
<dbReference type="Gene3D" id="2.60.200.20">
    <property type="match status" value="1"/>
</dbReference>
<evidence type="ECO:0000259" key="2">
    <source>
        <dbReference type="PROSITE" id="PS50006"/>
    </source>
</evidence>